<dbReference type="AlphaFoldDB" id="A2DRX1"/>
<name>A2DRX1_TRIV3</name>
<accession>A2DRX1</accession>
<protein>
    <recommendedName>
        <fullName evidence="2">DUF3447 domain-containing protein</fullName>
    </recommendedName>
</protein>
<organism evidence="3 4">
    <name type="scientific">Trichomonas vaginalis (strain ATCC PRA-98 / G3)</name>
    <dbReference type="NCBI Taxonomy" id="412133"/>
    <lineage>
        <taxon>Eukaryota</taxon>
        <taxon>Metamonada</taxon>
        <taxon>Parabasalia</taxon>
        <taxon>Trichomonadida</taxon>
        <taxon>Trichomonadidae</taxon>
        <taxon>Trichomonas</taxon>
    </lineage>
</organism>
<proteinExistence type="predicted"/>
<dbReference type="PROSITE" id="PS50088">
    <property type="entry name" value="ANK_REPEAT"/>
    <property type="match status" value="1"/>
</dbReference>
<keyword evidence="4" id="KW-1185">Reference proteome</keyword>
<dbReference type="PROSITE" id="PS50297">
    <property type="entry name" value="ANK_REP_REGION"/>
    <property type="match status" value="1"/>
</dbReference>
<dbReference type="InterPro" id="IPR002110">
    <property type="entry name" value="Ankyrin_rpt"/>
</dbReference>
<dbReference type="SUPFAM" id="SSF48403">
    <property type="entry name" value="Ankyrin repeat"/>
    <property type="match status" value="1"/>
</dbReference>
<dbReference type="PANTHER" id="PTHR24182">
    <property type="entry name" value="ANKYRIN REPEAT AND SOCS BOX CONTAINING 4"/>
    <property type="match status" value="1"/>
</dbReference>
<dbReference type="eggNOG" id="ENOG502SBM3">
    <property type="taxonomic scope" value="Eukaryota"/>
</dbReference>
<dbReference type="Pfam" id="PF12796">
    <property type="entry name" value="Ank_2"/>
    <property type="match status" value="1"/>
</dbReference>
<evidence type="ECO:0000313" key="3">
    <source>
        <dbReference type="EMBL" id="EAY16918.1"/>
    </source>
</evidence>
<evidence type="ECO:0000259" key="2">
    <source>
        <dbReference type="Pfam" id="PF11929"/>
    </source>
</evidence>
<dbReference type="SMART" id="SM00248">
    <property type="entry name" value="ANK"/>
    <property type="match status" value="4"/>
</dbReference>
<dbReference type="KEGG" id="tva:4774930"/>
<dbReference type="VEuPathDB" id="TrichDB:TVAG_150690"/>
<dbReference type="VEuPathDB" id="TrichDB:TVAGG3_0978440"/>
<dbReference type="SMR" id="A2DRX1"/>
<gene>
    <name evidence="3" type="ORF">TVAG_150690</name>
</gene>
<dbReference type="Gene3D" id="1.25.40.20">
    <property type="entry name" value="Ankyrin repeat-containing domain"/>
    <property type="match status" value="1"/>
</dbReference>
<dbReference type="InterPro" id="IPR036770">
    <property type="entry name" value="Ankyrin_rpt-contain_sf"/>
</dbReference>
<dbReference type="Proteomes" id="UP000001542">
    <property type="component" value="Unassembled WGS sequence"/>
</dbReference>
<dbReference type="EMBL" id="DS113237">
    <property type="protein sequence ID" value="EAY16918.1"/>
    <property type="molecule type" value="Genomic_DNA"/>
</dbReference>
<reference evidence="3" key="1">
    <citation type="submission" date="2006-10" db="EMBL/GenBank/DDBJ databases">
        <authorList>
            <person name="Amadeo P."/>
            <person name="Zhao Q."/>
            <person name="Wortman J."/>
            <person name="Fraser-Liggett C."/>
            <person name="Carlton J."/>
        </authorList>
    </citation>
    <scope>NUCLEOTIDE SEQUENCE</scope>
    <source>
        <strain evidence="3">G3</strain>
    </source>
</reference>
<keyword evidence="1" id="KW-0040">ANK repeat</keyword>
<sequence>MSDQDIDTNKYDKLRSIYKYYIDSHIALYQLKTENVEELASIYELIKTNLIDSKKYQPQHIIISILNIIPYNNRYLKSYLQLAKFVYGDYNVTKVTDISHISNCLFYNEYGISLSEDKNMVKIRIKNIDLNAENTITRAIMDNNKEKLIFFTEVDGFDKNQTFYSSLFPDYNEHSLLELCCYYRAVDCFKLLRSKFNSEITKACLQFSFLGGNQEIMSECLKYHVPDNNCMKYAIISHNIDFVTFLMNEYNMEINLTYCAEYNNLESFLVYFDQTNDIDKCFIYSPLFNIPSLCEYFLSLGVDINVENDDGITSIDMAISSDHIEIVELLLSHGVNVNAKDGNGDTLLDVAKEYQCKEIYELLLSRGAINNSSIKAFKCC</sequence>
<dbReference type="RefSeq" id="XP_001329141.1">
    <property type="nucleotide sequence ID" value="XM_001329106.1"/>
</dbReference>
<feature type="domain" description="DUF3447" evidence="2">
    <location>
        <begin position="196"/>
        <end position="271"/>
    </location>
</feature>
<dbReference type="InterPro" id="IPR020683">
    <property type="entry name" value="DUF3447"/>
</dbReference>
<dbReference type="Pfam" id="PF11929">
    <property type="entry name" value="DUF3447"/>
    <property type="match status" value="1"/>
</dbReference>
<dbReference type="InParanoid" id="A2DRX1"/>
<evidence type="ECO:0000313" key="4">
    <source>
        <dbReference type="Proteomes" id="UP000001542"/>
    </source>
</evidence>
<evidence type="ECO:0000256" key="1">
    <source>
        <dbReference type="PROSITE-ProRule" id="PRU00023"/>
    </source>
</evidence>
<dbReference type="PANTHER" id="PTHR24182:SF13">
    <property type="entry name" value="LD18443P"/>
    <property type="match status" value="1"/>
</dbReference>
<reference evidence="3" key="2">
    <citation type="journal article" date="2007" name="Science">
        <title>Draft genome sequence of the sexually transmitted pathogen Trichomonas vaginalis.</title>
        <authorList>
            <person name="Carlton J.M."/>
            <person name="Hirt R.P."/>
            <person name="Silva J.C."/>
            <person name="Delcher A.L."/>
            <person name="Schatz M."/>
            <person name="Zhao Q."/>
            <person name="Wortman J.R."/>
            <person name="Bidwell S.L."/>
            <person name="Alsmark U.C.M."/>
            <person name="Besteiro S."/>
            <person name="Sicheritz-Ponten T."/>
            <person name="Noel C.J."/>
            <person name="Dacks J.B."/>
            <person name="Foster P.G."/>
            <person name="Simillion C."/>
            <person name="Van de Peer Y."/>
            <person name="Miranda-Saavedra D."/>
            <person name="Barton G.J."/>
            <person name="Westrop G.D."/>
            <person name="Mueller S."/>
            <person name="Dessi D."/>
            <person name="Fiori P.L."/>
            <person name="Ren Q."/>
            <person name="Paulsen I."/>
            <person name="Zhang H."/>
            <person name="Bastida-Corcuera F.D."/>
            <person name="Simoes-Barbosa A."/>
            <person name="Brown M.T."/>
            <person name="Hayes R.D."/>
            <person name="Mukherjee M."/>
            <person name="Okumura C.Y."/>
            <person name="Schneider R."/>
            <person name="Smith A.J."/>
            <person name="Vanacova S."/>
            <person name="Villalvazo M."/>
            <person name="Haas B.J."/>
            <person name="Pertea M."/>
            <person name="Feldblyum T.V."/>
            <person name="Utterback T.R."/>
            <person name="Shu C.L."/>
            <person name="Osoegawa K."/>
            <person name="de Jong P.J."/>
            <person name="Hrdy I."/>
            <person name="Horvathova L."/>
            <person name="Zubacova Z."/>
            <person name="Dolezal P."/>
            <person name="Malik S.B."/>
            <person name="Logsdon J.M. Jr."/>
            <person name="Henze K."/>
            <person name="Gupta A."/>
            <person name="Wang C.C."/>
            <person name="Dunne R.L."/>
            <person name="Upcroft J.A."/>
            <person name="Upcroft P."/>
            <person name="White O."/>
            <person name="Salzberg S.L."/>
            <person name="Tang P."/>
            <person name="Chiu C.-H."/>
            <person name="Lee Y.-S."/>
            <person name="Embley T.M."/>
            <person name="Coombs G.H."/>
            <person name="Mottram J.C."/>
            <person name="Tachezy J."/>
            <person name="Fraser-Liggett C.M."/>
            <person name="Johnson P.J."/>
        </authorList>
    </citation>
    <scope>NUCLEOTIDE SEQUENCE [LARGE SCALE GENOMIC DNA]</scope>
    <source>
        <strain evidence="3">G3</strain>
    </source>
</reference>
<feature type="repeat" description="ANK" evidence="1">
    <location>
        <begin position="310"/>
        <end position="342"/>
    </location>
</feature>